<dbReference type="Proteomes" id="UP000242175">
    <property type="component" value="Chromosome small"/>
</dbReference>
<dbReference type="KEGG" id="pmai:CF386_09095"/>
<organism evidence="1 2">
    <name type="scientific">Paraphotobacterium marinum</name>
    <dbReference type="NCBI Taxonomy" id="1755811"/>
    <lineage>
        <taxon>Bacteria</taxon>
        <taxon>Pseudomonadati</taxon>
        <taxon>Pseudomonadota</taxon>
        <taxon>Gammaproteobacteria</taxon>
        <taxon>Vibrionales</taxon>
        <taxon>Vibrionaceae</taxon>
        <taxon>Paraphotobacterium</taxon>
    </lineage>
</organism>
<evidence type="ECO:0000313" key="1">
    <source>
        <dbReference type="EMBL" id="ASK79217.1"/>
    </source>
</evidence>
<dbReference type="RefSeq" id="WP_089074125.1">
    <property type="nucleotide sequence ID" value="NZ_CBCSAM010000002.1"/>
</dbReference>
<dbReference type="EMBL" id="CP022356">
    <property type="protein sequence ID" value="ASK79217.1"/>
    <property type="molecule type" value="Genomic_DNA"/>
</dbReference>
<proteinExistence type="predicted"/>
<protein>
    <submittedName>
        <fullName evidence="1">Uncharacterized protein</fullName>
    </submittedName>
</protein>
<sequence>MKDNSKWLKRPEINKSHGYGLANWIIKNDVARYLTSISVKERIKEPKYELKKYIIELENKI</sequence>
<evidence type="ECO:0000313" key="2">
    <source>
        <dbReference type="Proteomes" id="UP000242175"/>
    </source>
</evidence>
<keyword evidence="2" id="KW-1185">Reference proteome</keyword>
<gene>
    <name evidence="1" type="ORF">CF386_09095</name>
</gene>
<reference evidence="1 2" key="1">
    <citation type="journal article" date="2016" name="Int. J. Syst. Evol. Microbiol.">
        <title>Paraphotobacterium marinum gen. nov., sp. nov., a member of the family Vibrionaceae, isolated from surface seawater.</title>
        <authorList>
            <person name="Huang Z."/>
            <person name="Dong C."/>
            <person name="Shao Z."/>
        </authorList>
    </citation>
    <scope>NUCLEOTIDE SEQUENCE [LARGE SCALE GENOMIC DNA]</scope>
    <source>
        <strain evidence="1 2">NSCS20N07D</strain>
    </source>
</reference>
<name>A0A220VFT0_9GAMM</name>
<accession>A0A220VFT0</accession>
<dbReference type="AlphaFoldDB" id="A0A220VFT0"/>